<feature type="region of interest" description="Disordered" evidence="1">
    <location>
        <begin position="1"/>
        <end position="60"/>
    </location>
</feature>
<accession>K0RZX1</accession>
<name>K0RZX1_THAOC</name>
<sequence>TDSYRRRTRTSTPSGTACRAVLLSSSSSSRRVGPRAEEDRHVTSVKSDWKPTGTHAGRAASRDVCIAPRADALKLASTKDDRLEEQMIQRSALTTDDGVHAFRSFGLPRKPDSPSLSYDESKYRSTTYSCVGAEARDWEAQAAA</sequence>
<dbReference type="EMBL" id="AGNL01040355">
    <property type="protein sequence ID" value="EJK52142.1"/>
    <property type="molecule type" value="Genomic_DNA"/>
</dbReference>
<keyword evidence="3" id="KW-1185">Reference proteome</keyword>
<comment type="caution">
    <text evidence="2">The sequence shown here is derived from an EMBL/GenBank/DDBJ whole genome shotgun (WGS) entry which is preliminary data.</text>
</comment>
<gene>
    <name evidence="2" type="ORF">THAOC_28621</name>
</gene>
<proteinExistence type="predicted"/>
<evidence type="ECO:0000256" key="1">
    <source>
        <dbReference type="SAM" id="MobiDB-lite"/>
    </source>
</evidence>
<reference evidence="2 3" key="1">
    <citation type="journal article" date="2012" name="Genome Biol.">
        <title>Genome and low-iron response of an oceanic diatom adapted to chronic iron limitation.</title>
        <authorList>
            <person name="Lommer M."/>
            <person name="Specht M."/>
            <person name="Roy A.S."/>
            <person name="Kraemer L."/>
            <person name="Andreson R."/>
            <person name="Gutowska M.A."/>
            <person name="Wolf J."/>
            <person name="Bergner S.V."/>
            <person name="Schilhabel M.B."/>
            <person name="Klostermeier U.C."/>
            <person name="Beiko R.G."/>
            <person name="Rosenstiel P."/>
            <person name="Hippler M."/>
            <person name="Laroche J."/>
        </authorList>
    </citation>
    <scope>NUCLEOTIDE SEQUENCE [LARGE SCALE GENOMIC DNA]</scope>
    <source>
        <strain evidence="2 3">CCMP1005</strain>
    </source>
</reference>
<evidence type="ECO:0000313" key="2">
    <source>
        <dbReference type="EMBL" id="EJK52142.1"/>
    </source>
</evidence>
<dbReference type="Proteomes" id="UP000266841">
    <property type="component" value="Unassembled WGS sequence"/>
</dbReference>
<evidence type="ECO:0000313" key="3">
    <source>
        <dbReference type="Proteomes" id="UP000266841"/>
    </source>
</evidence>
<dbReference type="AlphaFoldDB" id="K0RZX1"/>
<feature type="non-terminal residue" evidence="2">
    <location>
        <position position="1"/>
    </location>
</feature>
<organism evidence="2 3">
    <name type="scientific">Thalassiosira oceanica</name>
    <name type="common">Marine diatom</name>
    <dbReference type="NCBI Taxonomy" id="159749"/>
    <lineage>
        <taxon>Eukaryota</taxon>
        <taxon>Sar</taxon>
        <taxon>Stramenopiles</taxon>
        <taxon>Ochrophyta</taxon>
        <taxon>Bacillariophyta</taxon>
        <taxon>Coscinodiscophyceae</taxon>
        <taxon>Thalassiosirophycidae</taxon>
        <taxon>Thalassiosirales</taxon>
        <taxon>Thalassiosiraceae</taxon>
        <taxon>Thalassiosira</taxon>
    </lineage>
</organism>
<protein>
    <submittedName>
        <fullName evidence="2">Uncharacterized protein</fullName>
    </submittedName>
</protein>